<dbReference type="Pfam" id="PF04107">
    <property type="entry name" value="GCS2"/>
    <property type="match status" value="1"/>
</dbReference>
<sequence>MPLRVTPEASGRRQTGRTSPNGPTGQPETTDEAAHIKITSASASSDESAAAELRSFDDLVELAIHDVTSADARAEGSAGSGAGAGASAGEGATGRADMRRVGIELEWLVVDVARPSRSVPPDETAAALIEALGTTGAPGTAGASARSGLPGPGPGPEAGAPASPTSPTSPASPSLPSLPGGSRLTFEPGGQLELSGPPLALADAVAAMRGDLTLVRGALARHGLGLAGLGVDPLRPPRRHTAASRYVAMEEHFRAVGGEAGLTMMCSTASVQVNLDSGADVTQTVERFRLAHALEPVLIAMFAASPMPAGQPLTWQSGRQEVWARIDPSRTGPVLPDPTVPPTEWNPRGGTDHLAWLWARYLHDAHLMMIAGDDGEYQAVGHRATFGDWLAGGRAAPSTRRPTRQDLGWHATTLFPPVRPRGWLELRYLDAQPSELWPVPVAVASVLFDDPLAAREALAASVAVAGRARLAARLGLRDPALHRAAVRCVDLAVEALTRAGGDPELRLAVEAFADRYTRRRRSPADDLSLRLAARGPAELLREEASQCVLVP</sequence>
<dbReference type="EC" id="6.3.2.2" evidence="5"/>
<feature type="compositionally biased region" description="Polar residues" evidence="6">
    <location>
        <begin position="12"/>
        <end position="28"/>
    </location>
</feature>
<dbReference type="PANTHER" id="PTHR34378:SF1">
    <property type="entry name" value="GLUTAMATE--CYSTEINE LIGASE, CHLOROPLASTIC"/>
    <property type="match status" value="1"/>
</dbReference>
<feature type="compositionally biased region" description="Low complexity" evidence="6">
    <location>
        <begin position="40"/>
        <end position="50"/>
    </location>
</feature>
<dbReference type="GO" id="GO:0052699">
    <property type="term" value="P:ergothioneine biosynthetic process"/>
    <property type="evidence" value="ECO:0007669"/>
    <property type="project" value="UniProtKB-UniRule"/>
</dbReference>
<dbReference type="NCBIfam" id="TIGR03444">
    <property type="entry name" value="EgtA_Cys_ligase"/>
    <property type="match status" value="1"/>
</dbReference>
<dbReference type="SUPFAM" id="SSF55931">
    <property type="entry name" value="Glutamine synthetase/guanido kinase"/>
    <property type="match status" value="1"/>
</dbReference>
<dbReference type="RefSeq" id="WP_091278470.1">
    <property type="nucleotide sequence ID" value="NZ_FAOZ01000011.1"/>
</dbReference>
<dbReference type="InterPro" id="IPR014746">
    <property type="entry name" value="Gln_synth/guanido_kin_cat_dom"/>
</dbReference>
<comment type="similarity">
    <text evidence="5">Belongs to the glutamate--cysteine ligase type 2 family. EgtA subfamily.</text>
</comment>
<evidence type="ECO:0000313" key="8">
    <source>
        <dbReference type="Proteomes" id="UP000198802"/>
    </source>
</evidence>
<dbReference type="EMBL" id="FAOZ01000011">
    <property type="protein sequence ID" value="CUU57279.1"/>
    <property type="molecule type" value="Genomic_DNA"/>
</dbReference>
<gene>
    <name evidence="5" type="primary">egtA</name>
    <name evidence="7" type="ORF">Ga0074812_111115</name>
</gene>
<evidence type="ECO:0000256" key="5">
    <source>
        <dbReference type="HAMAP-Rule" id="MF_02034"/>
    </source>
</evidence>
<dbReference type="UniPathway" id="UPA01014"/>
<reference evidence="8" key="1">
    <citation type="submission" date="2015-11" db="EMBL/GenBank/DDBJ databases">
        <authorList>
            <person name="Varghese N."/>
        </authorList>
    </citation>
    <scope>NUCLEOTIDE SEQUENCE [LARGE SCALE GENOMIC DNA]</scope>
    <source>
        <strain evidence="8">DSM 45899</strain>
    </source>
</reference>
<evidence type="ECO:0000256" key="1">
    <source>
        <dbReference type="ARBA" id="ARBA00022598"/>
    </source>
</evidence>
<organism evidence="7 8">
    <name type="scientific">Parafrankia irregularis</name>
    <dbReference type="NCBI Taxonomy" id="795642"/>
    <lineage>
        <taxon>Bacteria</taxon>
        <taxon>Bacillati</taxon>
        <taxon>Actinomycetota</taxon>
        <taxon>Actinomycetes</taxon>
        <taxon>Frankiales</taxon>
        <taxon>Frankiaceae</taxon>
        <taxon>Parafrankia</taxon>
    </lineage>
</organism>
<evidence type="ECO:0000313" key="7">
    <source>
        <dbReference type="EMBL" id="CUU57279.1"/>
    </source>
</evidence>
<keyword evidence="8" id="KW-1185">Reference proteome</keyword>
<feature type="compositionally biased region" description="Gly residues" evidence="6">
    <location>
        <begin position="78"/>
        <end position="92"/>
    </location>
</feature>
<comment type="catalytic activity">
    <reaction evidence="4 5">
        <text>L-cysteine + L-glutamate + ATP = gamma-L-glutamyl-L-cysteine + ADP + phosphate + H(+)</text>
        <dbReference type="Rhea" id="RHEA:13285"/>
        <dbReference type="ChEBI" id="CHEBI:15378"/>
        <dbReference type="ChEBI" id="CHEBI:29985"/>
        <dbReference type="ChEBI" id="CHEBI:30616"/>
        <dbReference type="ChEBI" id="CHEBI:35235"/>
        <dbReference type="ChEBI" id="CHEBI:43474"/>
        <dbReference type="ChEBI" id="CHEBI:58173"/>
        <dbReference type="ChEBI" id="CHEBI:456216"/>
        <dbReference type="EC" id="6.3.2.2"/>
    </reaction>
</comment>
<dbReference type="Gene3D" id="3.30.590.20">
    <property type="match status" value="1"/>
</dbReference>
<dbReference type="Proteomes" id="UP000198802">
    <property type="component" value="Unassembled WGS sequence"/>
</dbReference>
<dbReference type="InterPro" id="IPR006336">
    <property type="entry name" value="GCS2"/>
</dbReference>
<evidence type="ECO:0000256" key="4">
    <source>
        <dbReference type="ARBA" id="ARBA00048819"/>
    </source>
</evidence>
<evidence type="ECO:0000256" key="2">
    <source>
        <dbReference type="ARBA" id="ARBA00022741"/>
    </source>
</evidence>
<dbReference type="GO" id="GO:0004357">
    <property type="term" value="F:glutamate-cysteine ligase activity"/>
    <property type="evidence" value="ECO:0007669"/>
    <property type="project" value="UniProtKB-UniRule"/>
</dbReference>
<feature type="region of interest" description="Disordered" evidence="6">
    <location>
        <begin position="1"/>
        <end position="50"/>
    </location>
</feature>
<evidence type="ECO:0000256" key="3">
    <source>
        <dbReference type="ARBA" id="ARBA00022840"/>
    </source>
</evidence>
<feature type="region of interest" description="Disordered" evidence="6">
    <location>
        <begin position="137"/>
        <end position="191"/>
    </location>
</feature>
<dbReference type="GO" id="GO:0006750">
    <property type="term" value="P:glutathione biosynthetic process"/>
    <property type="evidence" value="ECO:0007669"/>
    <property type="project" value="InterPro"/>
</dbReference>
<comment type="function">
    <text evidence="5">Catalyzes the synthesis of gamma-glutamylcysteine (gamma-GC). This compound is used as substrate for the biosynthesis of the low-molecular thiol compound ergothioneine.</text>
</comment>
<comment type="pathway">
    <text evidence="5">Amino-acid biosynthesis; ergothioneine biosynthesis.</text>
</comment>
<feature type="compositionally biased region" description="Low complexity" evidence="6">
    <location>
        <begin position="157"/>
        <end position="184"/>
    </location>
</feature>
<proteinExistence type="inferred from homology"/>
<dbReference type="PANTHER" id="PTHR34378">
    <property type="entry name" value="GLUTAMATE--CYSTEINE LIGASE, CHLOROPLASTIC"/>
    <property type="match status" value="1"/>
</dbReference>
<keyword evidence="1 5" id="KW-0436">Ligase</keyword>
<dbReference type="InterPro" id="IPR017809">
    <property type="entry name" value="EgtA_Actinobacteria"/>
</dbReference>
<dbReference type="InterPro" id="IPR035434">
    <property type="entry name" value="GCL_bact_plant"/>
</dbReference>
<feature type="compositionally biased region" description="Low complexity" evidence="6">
    <location>
        <begin position="137"/>
        <end position="149"/>
    </location>
</feature>
<dbReference type="GO" id="GO:0005524">
    <property type="term" value="F:ATP binding"/>
    <property type="evidence" value="ECO:0007669"/>
    <property type="project" value="UniProtKB-UniRule"/>
</dbReference>
<keyword evidence="3 5" id="KW-0067">ATP-binding</keyword>
<feature type="region of interest" description="Disordered" evidence="6">
    <location>
        <begin position="73"/>
        <end position="95"/>
    </location>
</feature>
<name>A0A0S4QQ80_9ACTN</name>
<dbReference type="AlphaFoldDB" id="A0A0S4QQ80"/>
<dbReference type="HAMAP" id="MF_02034">
    <property type="entry name" value="EgtA"/>
    <property type="match status" value="1"/>
</dbReference>
<accession>A0A0S4QQ80</accession>
<keyword evidence="2 5" id="KW-0547">Nucleotide-binding</keyword>
<protein>
    <recommendedName>
        <fullName evidence="5">Glutamate--cysteine ligase EgtA</fullName>
        <ecNumber evidence="5">6.3.2.2</ecNumber>
    </recommendedName>
    <alternativeName>
        <fullName evidence="5">Gamma-glutamylcysteine synthase</fullName>
        <shortName evidence="5">GCS</shortName>
        <shortName evidence="5">Gamma-ECS</shortName>
    </alternativeName>
</protein>
<evidence type="ECO:0000256" key="6">
    <source>
        <dbReference type="SAM" id="MobiDB-lite"/>
    </source>
</evidence>